<comment type="subcellular location">
    <subcellularLocation>
        <location evidence="1">Cell membrane</location>
        <topology evidence="1">Peripheral membrane protein</topology>
    </subcellularLocation>
</comment>
<evidence type="ECO:0000256" key="2">
    <source>
        <dbReference type="ARBA" id="ARBA00005417"/>
    </source>
</evidence>
<evidence type="ECO:0000259" key="8">
    <source>
        <dbReference type="PROSITE" id="PS50893"/>
    </source>
</evidence>
<dbReference type="InterPro" id="IPR003593">
    <property type="entry name" value="AAA+_ATPase"/>
</dbReference>
<dbReference type="InterPro" id="IPR017871">
    <property type="entry name" value="ABC_transporter-like_CS"/>
</dbReference>
<keyword evidence="10" id="KW-1185">Reference proteome</keyword>
<keyword evidence="7" id="KW-0472">Membrane</keyword>
<evidence type="ECO:0000313" key="10">
    <source>
        <dbReference type="Proteomes" id="UP001524473"/>
    </source>
</evidence>
<evidence type="ECO:0000256" key="3">
    <source>
        <dbReference type="ARBA" id="ARBA00022448"/>
    </source>
</evidence>
<comment type="caution">
    <text evidence="9">The sequence shown here is derived from an EMBL/GenBank/DDBJ whole genome shotgun (WGS) entry which is preliminary data.</text>
</comment>
<dbReference type="InterPro" id="IPR050388">
    <property type="entry name" value="ABC_Ni/Peptide_Import"/>
</dbReference>
<comment type="similarity">
    <text evidence="2">Belongs to the ABC transporter superfamily.</text>
</comment>
<feature type="domain" description="ABC transporter" evidence="8">
    <location>
        <begin position="6"/>
        <end position="257"/>
    </location>
</feature>
<evidence type="ECO:0000313" key="9">
    <source>
        <dbReference type="EMBL" id="MCQ4840725.1"/>
    </source>
</evidence>
<dbReference type="SUPFAM" id="SSF52540">
    <property type="entry name" value="P-loop containing nucleoside triphosphate hydrolases"/>
    <property type="match status" value="1"/>
</dbReference>
<dbReference type="Pfam" id="PF08352">
    <property type="entry name" value="oligo_HPY"/>
    <property type="match status" value="1"/>
</dbReference>
<accession>A0ABT1S1N8</accession>
<proteinExistence type="inferred from homology"/>
<dbReference type="PROSITE" id="PS50893">
    <property type="entry name" value="ABC_TRANSPORTER_2"/>
    <property type="match status" value="1"/>
</dbReference>
<dbReference type="PANTHER" id="PTHR43297:SF2">
    <property type="entry name" value="DIPEPTIDE TRANSPORT ATP-BINDING PROTEIN DPPD"/>
    <property type="match status" value="1"/>
</dbReference>
<evidence type="ECO:0000256" key="7">
    <source>
        <dbReference type="ARBA" id="ARBA00023136"/>
    </source>
</evidence>
<name>A0ABT1S1N8_9FIRM</name>
<dbReference type="InterPro" id="IPR027417">
    <property type="entry name" value="P-loop_NTPase"/>
</dbReference>
<dbReference type="Pfam" id="PF00005">
    <property type="entry name" value="ABC_tran"/>
    <property type="match status" value="1"/>
</dbReference>
<dbReference type="GO" id="GO:0005524">
    <property type="term" value="F:ATP binding"/>
    <property type="evidence" value="ECO:0007669"/>
    <property type="project" value="UniProtKB-KW"/>
</dbReference>
<keyword evidence="4" id="KW-1003">Cell membrane</keyword>
<evidence type="ECO:0000256" key="1">
    <source>
        <dbReference type="ARBA" id="ARBA00004202"/>
    </source>
</evidence>
<protein>
    <submittedName>
        <fullName evidence="9">ABC transporter ATP-binding protein</fullName>
    </submittedName>
</protein>
<evidence type="ECO:0000256" key="4">
    <source>
        <dbReference type="ARBA" id="ARBA00022475"/>
    </source>
</evidence>
<dbReference type="SMART" id="SM00382">
    <property type="entry name" value="AAA"/>
    <property type="match status" value="1"/>
</dbReference>
<gene>
    <name evidence="9" type="ORF">NE695_12475</name>
</gene>
<dbReference type="InterPro" id="IPR003439">
    <property type="entry name" value="ABC_transporter-like_ATP-bd"/>
</dbReference>
<dbReference type="RefSeq" id="WP_066866635.1">
    <property type="nucleotide sequence ID" value="NZ_CABKVV010000014.1"/>
</dbReference>
<dbReference type="PROSITE" id="PS00211">
    <property type="entry name" value="ABC_TRANSPORTER_1"/>
    <property type="match status" value="1"/>
</dbReference>
<dbReference type="EMBL" id="JANFZH010000029">
    <property type="protein sequence ID" value="MCQ4840725.1"/>
    <property type="molecule type" value="Genomic_DNA"/>
</dbReference>
<dbReference type="Proteomes" id="UP001524473">
    <property type="component" value="Unassembled WGS sequence"/>
</dbReference>
<evidence type="ECO:0000256" key="5">
    <source>
        <dbReference type="ARBA" id="ARBA00022741"/>
    </source>
</evidence>
<reference evidence="9 10" key="1">
    <citation type="submission" date="2022-06" db="EMBL/GenBank/DDBJ databases">
        <title>Isolation of gut microbiota from human fecal samples.</title>
        <authorList>
            <person name="Pamer E.G."/>
            <person name="Barat B."/>
            <person name="Waligurski E."/>
            <person name="Medina S."/>
            <person name="Paddock L."/>
            <person name="Mostad J."/>
        </authorList>
    </citation>
    <scope>NUCLEOTIDE SEQUENCE [LARGE SCALE GENOMIC DNA]</scope>
    <source>
        <strain evidence="9 10">DFI.9.73</strain>
    </source>
</reference>
<dbReference type="GeneID" id="90533494"/>
<keyword evidence="6 9" id="KW-0067">ATP-binding</keyword>
<sequence length="338" mass="37163">MSEALLKIDDLHVSFATYAGKVQAVRGVDLSLEKGEIVAVVGESGCGKSVTAQTIIRLNPSPPCSIDGGSILFQGTDLTSLPIKEIRKLRGSKIGMIFQDPMTSLDPTKQVGTQIIEAIRRHEKVSKKEAFARSVEMLELVGISNPVERMKQYPHEFSGGMRQRAMIAMALVCHPELLIADEPTTALDVTIQAQIVDLLLSLREKLGTSILIITHDMGVVADIADRVTIMYAGMVVESGTVEEIFYNPRHPYTWGLLKSIPKPGVNGKERLIPIDGTPPDLLDPPVGCPFADRCDYAMAVCREQMPETTQLSDTHQTRCWLRHQLAPKIKNPITGRED</sequence>
<evidence type="ECO:0000256" key="6">
    <source>
        <dbReference type="ARBA" id="ARBA00022840"/>
    </source>
</evidence>
<dbReference type="Gene3D" id="3.40.50.300">
    <property type="entry name" value="P-loop containing nucleotide triphosphate hydrolases"/>
    <property type="match status" value="1"/>
</dbReference>
<dbReference type="NCBIfam" id="TIGR01727">
    <property type="entry name" value="oligo_HPY"/>
    <property type="match status" value="1"/>
</dbReference>
<organism evidence="9 10">
    <name type="scientific">Neglectibacter timonensis</name>
    <dbReference type="NCBI Taxonomy" id="1776382"/>
    <lineage>
        <taxon>Bacteria</taxon>
        <taxon>Bacillati</taxon>
        <taxon>Bacillota</taxon>
        <taxon>Clostridia</taxon>
        <taxon>Eubacteriales</taxon>
        <taxon>Oscillospiraceae</taxon>
        <taxon>Neglectibacter</taxon>
    </lineage>
</organism>
<dbReference type="InterPro" id="IPR013563">
    <property type="entry name" value="Oligopep_ABC_C"/>
</dbReference>
<keyword evidence="3" id="KW-0813">Transport</keyword>
<keyword evidence="5" id="KW-0547">Nucleotide-binding</keyword>
<dbReference type="PANTHER" id="PTHR43297">
    <property type="entry name" value="OLIGOPEPTIDE TRANSPORT ATP-BINDING PROTEIN APPD"/>
    <property type="match status" value="1"/>
</dbReference>
<dbReference type="CDD" id="cd03257">
    <property type="entry name" value="ABC_NikE_OppD_transporters"/>
    <property type="match status" value="1"/>
</dbReference>